<evidence type="ECO:0000256" key="8">
    <source>
        <dbReference type="ARBA" id="ARBA00022982"/>
    </source>
</evidence>
<evidence type="ECO:0000256" key="4">
    <source>
        <dbReference type="ARBA" id="ARBA00022475"/>
    </source>
</evidence>
<evidence type="ECO:0000256" key="11">
    <source>
        <dbReference type="ARBA" id="ARBA00023136"/>
    </source>
</evidence>
<feature type="transmembrane region" description="Helical" evidence="12">
    <location>
        <begin position="202"/>
        <end position="223"/>
    </location>
</feature>
<protein>
    <submittedName>
        <fullName evidence="13">Cytochrome bd-I ubiquinol oxidase subunit 2</fullName>
        <ecNumber evidence="13">1.10.3.10</ecNumber>
    </submittedName>
</protein>
<dbReference type="PIRSF" id="PIRSF000267">
    <property type="entry name" value="Cyt_oxidse_sub2"/>
    <property type="match status" value="1"/>
</dbReference>
<dbReference type="RefSeq" id="WP_065822249.1">
    <property type="nucleotide sequence ID" value="NZ_CAWMQZ010000030.1"/>
</dbReference>
<dbReference type="GO" id="GO:0016682">
    <property type="term" value="F:oxidoreductase activity, acting on diphenols and related substances as donors, oxygen as acceptor"/>
    <property type="evidence" value="ECO:0007669"/>
    <property type="project" value="TreeGrafter"/>
</dbReference>
<evidence type="ECO:0000256" key="5">
    <source>
        <dbReference type="ARBA" id="ARBA00022617"/>
    </source>
</evidence>
<comment type="similarity">
    <text evidence="2">Belongs to the cytochrome ubiquinol oxidase subunit 2 family.</text>
</comment>
<organism evidence="13 14">
    <name type="scientific">Photorhabdus australis subsp. thailandensis</name>
    <dbReference type="NCBI Taxonomy" id="2805096"/>
    <lineage>
        <taxon>Bacteria</taxon>
        <taxon>Pseudomonadati</taxon>
        <taxon>Pseudomonadota</taxon>
        <taxon>Gammaproteobacteria</taxon>
        <taxon>Enterobacterales</taxon>
        <taxon>Morganellaceae</taxon>
        <taxon>Photorhabdus</taxon>
    </lineage>
</organism>
<dbReference type="STRING" id="286156.Ppb6_00856"/>
<proteinExistence type="inferred from homology"/>
<evidence type="ECO:0000256" key="7">
    <source>
        <dbReference type="ARBA" id="ARBA00022723"/>
    </source>
</evidence>
<dbReference type="Pfam" id="PF02322">
    <property type="entry name" value="Cyt_bd_oxida_II"/>
    <property type="match status" value="1"/>
</dbReference>
<evidence type="ECO:0000313" key="13">
    <source>
        <dbReference type="EMBL" id="OCQ53839.1"/>
    </source>
</evidence>
<dbReference type="GO" id="GO:0009055">
    <property type="term" value="F:electron transfer activity"/>
    <property type="evidence" value="ECO:0007669"/>
    <property type="project" value="TreeGrafter"/>
</dbReference>
<evidence type="ECO:0000313" key="14">
    <source>
        <dbReference type="Proteomes" id="UP000093476"/>
    </source>
</evidence>
<dbReference type="Proteomes" id="UP000093476">
    <property type="component" value="Unassembled WGS sequence"/>
</dbReference>
<accession>A0A1C0U7E9</accession>
<keyword evidence="7" id="KW-0479">Metal-binding</keyword>
<evidence type="ECO:0000256" key="12">
    <source>
        <dbReference type="SAM" id="Phobius"/>
    </source>
</evidence>
<evidence type="ECO:0000256" key="10">
    <source>
        <dbReference type="ARBA" id="ARBA00023004"/>
    </source>
</evidence>
<keyword evidence="10" id="KW-0408">Iron</keyword>
<dbReference type="NCBIfam" id="TIGR00203">
    <property type="entry name" value="cydB"/>
    <property type="match status" value="1"/>
</dbReference>
<keyword evidence="11 12" id="KW-0472">Membrane</keyword>
<name>A0A1C0U7E9_9GAMM</name>
<dbReference type="EMBL" id="LOMY01000030">
    <property type="protein sequence ID" value="OCQ53839.1"/>
    <property type="molecule type" value="Genomic_DNA"/>
</dbReference>
<dbReference type="GO" id="GO:0005886">
    <property type="term" value="C:plasma membrane"/>
    <property type="evidence" value="ECO:0007669"/>
    <property type="project" value="UniProtKB-SubCell"/>
</dbReference>
<keyword evidence="3" id="KW-0813">Transport</keyword>
<comment type="caution">
    <text evidence="13">The sequence shown here is derived from an EMBL/GenBank/DDBJ whole genome shotgun (WGS) entry which is preliminary data.</text>
</comment>
<dbReference type="GO" id="GO:0046872">
    <property type="term" value="F:metal ion binding"/>
    <property type="evidence" value="ECO:0007669"/>
    <property type="project" value="UniProtKB-KW"/>
</dbReference>
<keyword evidence="4" id="KW-1003">Cell membrane</keyword>
<feature type="transmembrane region" description="Helical" evidence="12">
    <location>
        <begin position="290"/>
        <end position="315"/>
    </location>
</feature>
<feature type="transmembrane region" description="Helical" evidence="12">
    <location>
        <begin position="163"/>
        <end position="190"/>
    </location>
</feature>
<comment type="subcellular location">
    <subcellularLocation>
        <location evidence="1">Cell membrane</location>
        <topology evidence="1">Multi-pass membrane protein</topology>
    </subcellularLocation>
</comment>
<feature type="transmembrane region" description="Helical" evidence="12">
    <location>
        <begin position="119"/>
        <end position="143"/>
    </location>
</feature>
<feature type="transmembrane region" description="Helical" evidence="12">
    <location>
        <begin position="335"/>
        <end position="360"/>
    </location>
</feature>
<keyword evidence="13" id="KW-0560">Oxidoreductase</keyword>
<keyword evidence="14" id="KW-1185">Reference proteome</keyword>
<keyword evidence="8" id="KW-0249">Electron transport</keyword>
<dbReference type="GO" id="GO:0019646">
    <property type="term" value="P:aerobic electron transport chain"/>
    <property type="evidence" value="ECO:0007669"/>
    <property type="project" value="TreeGrafter"/>
</dbReference>
<dbReference type="EC" id="1.10.3.10" evidence="13"/>
<dbReference type="PANTHER" id="PTHR43141:SF5">
    <property type="entry name" value="CYTOCHROME BD-I UBIQUINOL OXIDASE SUBUNIT 2"/>
    <property type="match status" value="1"/>
</dbReference>
<keyword evidence="5" id="KW-0349">Heme</keyword>
<dbReference type="PANTHER" id="PTHR43141">
    <property type="entry name" value="CYTOCHROME BD2 SUBUNIT II"/>
    <property type="match status" value="1"/>
</dbReference>
<gene>
    <name evidence="13" type="primary">cydB_1</name>
    <name evidence="13" type="ORF">Ppb6_00856</name>
</gene>
<evidence type="ECO:0000256" key="6">
    <source>
        <dbReference type="ARBA" id="ARBA00022692"/>
    </source>
</evidence>
<dbReference type="PATRIC" id="fig|286156.4.peg.979"/>
<dbReference type="AlphaFoldDB" id="A0A1C0U7E9"/>
<evidence type="ECO:0000256" key="3">
    <source>
        <dbReference type="ARBA" id="ARBA00022448"/>
    </source>
</evidence>
<keyword evidence="9 12" id="KW-1133">Transmembrane helix</keyword>
<evidence type="ECO:0000256" key="1">
    <source>
        <dbReference type="ARBA" id="ARBA00004651"/>
    </source>
</evidence>
<evidence type="ECO:0000256" key="9">
    <source>
        <dbReference type="ARBA" id="ARBA00022989"/>
    </source>
</evidence>
<dbReference type="GO" id="GO:0070069">
    <property type="term" value="C:cytochrome complex"/>
    <property type="evidence" value="ECO:0007669"/>
    <property type="project" value="TreeGrafter"/>
</dbReference>
<feature type="transmembrane region" description="Helical" evidence="12">
    <location>
        <begin position="264"/>
        <end position="283"/>
    </location>
</feature>
<keyword evidence="6 12" id="KW-0812">Transmembrane</keyword>
<feature type="transmembrane region" description="Helical" evidence="12">
    <location>
        <begin position="78"/>
        <end position="99"/>
    </location>
</feature>
<reference evidence="13 14" key="1">
    <citation type="submission" date="2015-12" db="EMBL/GenBank/DDBJ databases">
        <title>Genome comparisons provide insights into the role of secondary metabolites in the pathogenic phase of the Photorhabdus life cycle.</title>
        <authorList>
            <person name="Tobias N.J."/>
            <person name="Mishra B."/>
            <person name="Gupta D.K."/>
            <person name="Thines M."/>
            <person name="Stinear T.P."/>
            <person name="Bode H.B."/>
        </authorList>
    </citation>
    <scope>NUCLEOTIDE SEQUENCE [LARGE SCALE GENOMIC DNA]</scope>
    <source>
        <strain evidence="13 14">PB68.1</strain>
    </source>
</reference>
<evidence type="ECO:0000256" key="2">
    <source>
        <dbReference type="ARBA" id="ARBA00007543"/>
    </source>
</evidence>
<dbReference type="InterPro" id="IPR003317">
    <property type="entry name" value="Cyt-d_oxidase_su2"/>
</dbReference>
<feature type="transmembrane region" description="Helical" evidence="12">
    <location>
        <begin position="9"/>
        <end position="28"/>
    </location>
</feature>
<sequence length="379" mass="42230">MLSYETLRIIWWILLSMVCVAFAITDGFDMGVGGLTRVIGKTDTERRIMINSIAPHWDGNQVWLIVAGGGLFAAWPTVYAAAFSGFYGAMILVLASLFFRPVGFDYRSKIENPYWRGMWDWGIFIGSVVPPFIFGLIIGNLLQGVPFHIDEWMRITYTGSFPALFNPFGILTGVIALCMFAMHGSAFLLLRTSGSIHVRTKRSVQVAGVLTTVLFLIAGSIVMENIEGFVLTSKLDHSALSNPLGKTVAQIPGVWLRNYYHNPVLWWLPLTGIVMPLASTLFARANHFRLVFLSSSLSILGIISTVAVAMFPFVMPSSSEPNVSLTLWDSTSSQLTLQIMTVVAGVMVPVILIYTIWCYYKMFVRLDEHMIEENSHSLY</sequence>